<feature type="transmembrane region" description="Helical" evidence="7">
    <location>
        <begin position="378"/>
        <end position="404"/>
    </location>
</feature>
<evidence type="ECO:0000256" key="4">
    <source>
        <dbReference type="ARBA" id="ARBA00022989"/>
    </source>
</evidence>
<evidence type="ECO:0000259" key="8">
    <source>
        <dbReference type="Pfam" id="PF02687"/>
    </source>
</evidence>
<comment type="caution">
    <text evidence="10">The sequence shown here is derived from an EMBL/GenBank/DDBJ whole genome shotgun (WGS) entry which is preliminary data.</text>
</comment>
<evidence type="ECO:0000313" key="10">
    <source>
        <dbReference type="EMBL" id="TDK43524.1"/>
    </source>
</evidence>
<keyword evidence="11" id="KW-1185">Reference proteome</keyword>
<dbReference type="GO" id="GO:0005886">
    <property type="term" value="C:plasma membrane"/>
    <property type="evidence" value="ECO:0007669"/>
    <property type="project" value="UniProtKB-SubCell"/>
</dbReference>
<keyword evidence="5 7" id="KW-0472">Membrane</keyword>
<evidence type="ECO:0000259" key="9">
    <source>
        <dbReference type="Pfam" id="PF12704"/>
    </source>
</evidence>
<dbReference type="PANTHER" id="PTHR30572">
    <property type="entry name" value="MEMBRANE COMPONENT OF TRANSPORTER-RELATED"/>
    <property type="match status" value="1"/>
</dbReference>
<dbReference type="EMBL" id="SMUW01000035">
    <property type="protein sequence ID" value="TDK43524.1"/>
    <property type="molecule type" value="Genomic_DNA"/>
</dbReference>
<evidence type="ECO:0000313" key="11">
    <source>
        <dbReference type="Proteomes" id="UP000295438"/>
    </source>
</evidence>
<proteinExistence type="inferred from homology"/>
<gene>
    <name evidence="10" type="ORF">E1898_13055</name>
</gene>
<feature type="transmembrane region" description="Helical" evidence="7">
    <location>
        <begin position="425"/>
        <end position="444"/>
    </location>
</feature>
<comment type="subcellular location">
    <subcellularLocation>
        <location evidence="1">Cell membrane</location>
        <topology evidence="1">Multi-pass membrane protein</topology>
    </subcellularLocation>
</comment>
<evidence type="ECO:0000256" key="2">
    <source>
        <dbReference type="ARBA" id="ARBA00022475"/>
    </source>
</evidence>
<evidence type="ECO:0000256" key="1">
    <source>
        <dbReference type="ARBA" id="ARBA00004651"/>
    </source>
</evidence>
<feature type="domain" description="MacB-like periplasmic core" evidence="9">
    <location>
        <begin position="20"/>
        <end position="246"/>
    </location>
</feature>
<feature type="transmembrane region" description="Helical" evidence="7">
    <location>
        <begin position="723"/>
        <end position="743"/>
    </location>
</feature>
<dbReference type="AlphaFoldDB" id="A0A4R5UW73"/>
<keyword evidence="3 7" id="KW-0812">Transmembrane</keyword>
<name>A0A4R5UW73_9BACT</name>
<feature type="domain" description="ABC3 transporter permease C-terminal" evidence="8">
    <location>
        <begin position="291"/>
        <end position="401"/>
    </location>
</feature>
<evidence type="ECO:0000256" key="5">
    <source>
        <dbReference type="ARBA" id="ARBA00023136"/>
    </source>
</evidence>
<feature type="transmembrane region" description="Helical" evidence="7">
    <location>
        <begin position="763"/>
        <end position="785"/>
    </location>
</feature>
<dbReference type="InterPro" id="IPR003838">
    <property type="entry name" value="ABC3_permease_C"/>
</dbReference>
<feature type="domain" description="ABC3 transporter permease C-terminal" evidence="8">
    <location>
        <begin position="683"/>
        <end position="795"/>
    </location>
</feature>
<dbReference type="Pfam" id="PF02687">
    <property type="entry name" value="FtsX"/>
    <property type="match status" value="2"/>
</dbReference>
<dbReference type="RefSeq" id="WP_133391209.1">
    <property type="nucleotide sequence ID" value="NZ_SMUW01000035.1"/>
</dbReference>
<organism evidence="10 11">
    <name type="scientific">Algoriphagus formosus</name>
    <dbReference type="NCBI Taxonomy" id="2007308"/>
    <lineage>
        <taxon>Bacteria</taxon>
        <taxon>Pseudomonadati</taxon>
        <taxon>Bacteroidota</taxon>
        <taxon>Cytophagia</taxon>
        <taxon>Cytophagales</taxon>
        <taxon>Cyclobacteriaceae</taxon>
        <taxon>Algoriphagus</taxon>
    </lineage>
</organism>
<evidence type="ECO:0000256" key="7">
    <source>
        <dbReference type="SAM" id="Phobius"/>
    </source>
</evidence>
<accession>A0A4R5UW73</accession>
<dbReference type="InterPro" id="IPR025857">
    <property type="entry name" value="MacB_PCD"/>
</dbReference>
<reference evidence="10 11" key="1">
    <citation type="submission" date="2019-03" db="EMBL/GenBank/DDBJ databases">
        <title>Algoriphagus aquimaris sp. nov., isolated form marine sediment in Pohang, Korea.</title>
        <authorList>
            <person name="Kim J."/>
            <person name="Yoon S.-H."/>
            <person name="Lee S.-S."/>
        </authorList>
    </citation>
    <scope>NUCLEOTIDE SEQUENCE [LARGE SCALE GENOMIC DNA]</scope>
    <source>
        <strain evidence="10 11">F21</strain>
    </source>
</reference>
<evidence type="ECO:0000256" key="3">
    <source>
        <dbReference type="ARBA" id="ARBA00022692"/>
    </source>
</evidence>
<dbReference type="PANTHER" id="PTHR30572:SF4">
    <property type="entry name" value="ABC TRANSPORTER PERMEASE YTRF"/>
    <property type="match status" value="1"/>
</dbReference>
<dbReference type="InterPro" id="IPR050250">
    <property type="entry name" value="Macrolide_Exporter_MacB"/>
</dbReference>
<protein>
    <submittedName>
        <fullName evidence="10">FtsX-like permease family protein</fullName>
    </submittedName>
</protein>
<evidence type="ECO:0000256" key="6">
    <source>
        <dbReference type="ARBA" id="ARBA00038076"/>
    </source>
</evidence>
<dbReference type="Proteomes" id="UP000295438">
    <property type="component" value="Unassembled WGS sequence"/>
</dbReference>
<feature type="transmembrane region" description="Helical" evidence="7">
    <location>
        <begin position="336"/>
        <end position="358"/>
    </location>
</feature>
<keyword evidence="4 7" id="KW-1133">Transmembrane helix</keyword>
<feature type="transmembrane region" description="Helical" evidence="7">
    <location>
        <begin position="286"/>
        <end position="316"/>
    </location>
</feature>
<sequence length="802" mass="89086">MIFNYLKISVRSLLKRRVFSAVNLLGLTLGLLTFLVLFAYVATELTYNDFHDKKENIYRVVVVEGNGEAEIFLPPGFANILEDQFADLDHVTRAAGFIAGGLISNREANIAIKEAEISFVEGDFFQTFSFPIKRGIADLSDPQTAVISQELAKKLFGEEDALGKSFTLSNNFGKSDYTISGVLEEIPMRSDLRAEVFLSIHYLENEANRNGNSWADPNGMDSGFANLYLQTNPGTDGEQLAKQMTDYFKRFPGLDGITVHLQPLTEWHLGRSIDDPLPTFGSRAGVFVFGAMAVLILAIAYVNYLNLSAASILTRIKEIKMRKVLGANMWQLAQQFVLETMVLFLISAFFALVGVFLMESFVQAILGKSIWLGAFNLPVFWFLMVAIIAFCSLLSGFYVVILSGRFDKRSQVNFKPQSGNWLQKSLVVFQFVISMGMIISTLVIQDQLSFMQNRDLGMNLDQLLVISGPDELGENAKEKLVSFKNQLNNFAFVKGSASSNVLPGRSYNFSAAGITPMVPRPEDRDQSYAMGIIDEKFLEVYEIEIKSGRSFSPGEARQGWYASRKLMVNESAAEALGFDGAENAAGQNIKWGEDVYEIVGVVADYHHLSLKEEILPMILLPNEGQAYFSLIVDPVNLEESLTSLQATFEEIFPGNPFEYYFMDEQFASQYAEDQQLSKAFTTAGILAILISCLGLFGLAAYAVEQRTKEIGIRKVLGASSPSVIRLIISDFVILLLLAIILAFPLAWYGMKTWQADFPYQAGLSIWTFLFGACVTIFIALLTVGFQALKAAWSNPVDAIRAE</sequence>
<feature type="transmembrane region" description="Helical" evidence="7">
    <location>
        <begin position="679"/>
        <end position="703"/>
    </location>
</feature>
<dbReference type="Pfam" id="PF12704">
    <property type="entry name" value="MacB_PCD"/>
    <property type="match status" value="2"/>
</dbReference>
<feature type="transmembrane region" description="Helical" evidence="7">
    <location>
        <begin position="21"/>
        <end position="42"/>
    </location>
</feature>
<comment type="similarity">
    <text evidence="6">Belongs to the ABC-4 integral membrane protein family.</text>
</comment>
<keyword evidence="2" id="KW-1003">Cell membrane</keyword>
<dbReference type="GO" id="GO:0022857">
    <property type="term" value="F:transmembrane transporter activity"/>
    <property type="evidence" value="ECO:0007669"/>
    <property type="project" value="TreeGrafter"/>
</dbReference>
<feature type="domain" description="MacB-like periplasmic core" evidence="9">
    <location>
        <begin position="433"/>
        <end position="605"/>
    </location>
</feature>